<evidence type="ECO:0000256" key="1">
    <source>
        <dbReference type="SAM" id="MobiDB-lite"/>
    </source>
</evidence>
<keyword evidence="3" id="KW-1185">Reference proteome</keyword>
<sequence length="353" mass="39163">MDRLRSVMPLQLFTGTKFPKPVTHCAAVAERLDFSPPTKANRCSIPGLVTTEFSHVGIAPDGAAFRRVFSGITRSSHPRVKSRPNITTLSTQWYAGNNVRRLDWPARNPDLNPTEHLWDELDRRVRARQARPKSIAQLMEWLPEEWQRIPVDVLSFPYPRTLQSCPAMPLIGGFSQGSPVLLPLHSRRYSMPIGYSRWCVRTSLESLFVRRWAARAHRGIEAATLHSGGGSPTGCATGASGCSTRANMTSLASFPCAASLGLWLPRALLTLWAALNSDVLRADEGEVSVEQRRNEGGGGSGRSPRKPTDQRHRPARLPLAKIWSEPVGVMPPQADNLYSNDPERLRSSRFSKT</sequence>
<evidence type="ECO:0000313" key="2">
    <source>
        <dbReference type="EMBL" id="KAJ8885404.1"/>
    </source>
</evidence>
<comment type="caution">
    <text evidence="2">The sequence shown here is derived from an EMBL/GenBank/DDBJ whole genome shotgun (WGS) entry which is preliminary data.</text>
</comment>
<gene>
    <name evidence="2" type="ORF">PR048_011601</name>
</gene>
<reference evidence="2 3" key="1">
    <citation type="submission" date="2023-02" db="EMBL/GenBank/DDBJ databases">
        <title>LHISI_Scaffold_Assembly.</title>
        <authorList>
            <person name="Stuart O.P."/>
            <person name="Cleave R."/>
            <person name="Magrath M.J.L."/>
            <person name="Mikheyev A.S."/>
        </authorList>
    </citation>
    <scope>NUCLEOTIDE SEQUENCE [LARGE SCALE GENOMIC DNA]</scope>
    <source>
        <strain evidence="2">Daus_M_001</strain>
        <tissue evidence="2">Leg muscle</tissue>
    </source>
</reference>
<dbReference type="InterPro" id="IPR036397">
    <property type="entry name" value="RNaseH_sf"/>
</dbReference>
<accession>A0ABQ9HLZ5</accession>
<organism evidence="2 3">
    <name type="scientific">Dryococelus australis</name>
    <dbReference type="NCBI Taxonomy" id="614101"/>
    <lineage>
        <taxon>Eukaryota</taxon>
        <taxon>Metazoa</taxon>
        <taxon>Ecdysozoa</taxon>
        <taxon>Arthropoda</taxon>
        <taxon>Hexapoda</taxon>
        <taxon>Insecta</taxon>
        <taxon>Pterygota</taxon>
        <taxon>Neoptera</taxon>
        <taxon>Polyneoptera</taxon>
        <taxon>Phasmatodea</taxon>
        <taxon>Verophasmatodea</taxon>
        <taxon>Anareolatae</taxon>
        <taxon>Phasmatidae</taxon>
        <taxon>Eurycanthinae</taxon>
        <taxon>Dryococelus</taxon>
    </lineage>
</organism>
<proteinExistence type="predicted"/>
<dbReference type="EMBL" id="JARBHB010000004">
    <property type="protein sequence ID" value="KAJ8885404.1"/>
    <property type="molecule type" value="Genomic_DNA"/>
</dbReference>
<feature type="region of interest" description="Disordered" evidence="1">
    <location>
        <begin position="286"/>
        <end position="353"/>
    </location>
</feature>
<dbReference type="Gene3D" id="3.30.420.10">
    <property type="entry name" value="Ribonuclease H-like superfamily/Ribonuclease H"/>
    <property type="match status" value="1"/>
</dbReference>
<name>A0ABQ9HLZ5_9NEOP</name>
<evidence type="ECO:0008006" key="4">
    <source>
        <dbReference type="Google" id="ProtNLM"/>
    </source>
</evidence>
<feature type="compositionally biased region" description="Basic and acidic residues" evidence="1">
    <location>
        <begin position="286"/>
        <end position="295"/>
    </location>
</feature>
<evidence type="ECO:0000313" key="3">
    <source>
        <dbReference type="Proteomes" id="UP001159363"/>
    </source>
</evidence>
<dbReference type="Proteomes" id="UP001159363">
    <property type="component" value="Chromosome X"/>
</dbReference>
<protein>
    <recommendedName>
        <fullName evidence="4">Tc1-like transposase DDE domain-containing protein</fullName>
    </recommendedName>
</protein>